<comment type="similarity">
    <text evidence="1">Belongs to the MEMO1 family.</text>
</comment>
<accession>A0A497E1K0</accession>
<sequence>MVNAASYYETPLGKVPIEKELLEQIADEVELTFISYETEHSIEIQLPFLQVALKEFTLLPIMIGLGNIYGCQDIVKALVKVLKGRKFLLIASTDLHHIPDYDEVVRRDKAVIEALLSFDLTRIREVLSPDDCSVCGKVPVSIVVDTAQRIGANKLIVLHHTNSGDVTGENNPGNIRLATFLR</sequence>
<dbReference type="EMBL" id="QMPZ01000187">
    <property type="protein sequence ID" value="RLE07200.1"/>
    <property type="molecule type" value="Genomic_DNA"/>
</dbReference>
<dbReference type="PANTHER" id="PTHR11060">
    <property type="entry name" value="PROTEIN MEMO1"/>
    <property type="match status" value="1"/>
</dbReference>
<dbReference type="AlphaFoldDB" id="A0A497E1K0"/>
<reference evidence="2 3" key="1">
    <citation type="submission" date="2018-06" db="EMBL/GenBank/DDBJ databases">
        <title>Extensive metabolic versatility and redundancy in microbially diverse, dynamic hydrothermal sediments.</title>
        <authorList>
            <person name="Dombrowski N."/>
            <person name="Teske A."/>
            <person name="Baker B.J."/>
        </authorList>
    </citation>
    <scope>NUCLEOTIDE SEQUENCE [LARGE SCALE GENOMIC DNA]</scope>
    <source>
        <strain evidence="2">B47_G16</strain>
    </source>
</reference>
<dbReference type="InterPro" id="IPR002737">
    <property type="entry name" value="MEMO1_fam"/>
</dbReference>
<dbReference type="CDD" id="cd07361">
    <property type="entry name" value="MEMO_like"/>
    <property type="match status" value="1"/>
</dbReference>
<organism evidence="2 3">
    <name type="scientific">Aerophobetes bacterium</name>
    <dbReference type="NCBI Taxonomy" id="2030807"/>
    <lineage>
        <taxon>Bacteria</taxon>
        <taxon>Candidatus Aerophobota</taxon>
    </lineage>
</organism>
<dbReference type="Proteomes" id="UP000279422">
    <property type="component" value="Unassembled WGS sequence"/>
</dbReference>
<gene>
    <name evidence="2" type="primary">amrB</name>
    <name evidence="2" type="ORF">DRJ00_08570</name>
</gene>
<protein>
    <submittedName>
        <fullName evidence="2">AmmeMemoRadiSam system protein B</fullName>
    </submittedName>
</protein>
<dbReference type="NCBIfam" id="TIGR04336">
    <property type="entry name" value="AmmeMemoSam_B"/>
    <property type="match status" value="1"/>
</dbReference>
<dbReference type="Pfam" id="PF01875">
    <property type="entry name" value="Memo"/>
    <property type="match status" value="1"/>
</dbReference>
<comment type="caution">
    <text evidence="2">The sequence shown here is derived from an EMBL/GenBank/DDBJ whole genome shotgun (WGS) entry which is preliminary data.</text>
</comment>
<evidence type="ECO:0000313" key="2">
    <source>
        <dbReference type="EMBL" id="RLE07200.1"/>
    </source>
</evidence>
<evidence type="ECO:0000313" key="3">
    <source>
        <dbReference type="Proteomes" id="UP000279422"/>
    </source>
</evidence>
<name>A0A497E1K0_UNCAE</name>
<dbReference type="Gene3D" id="3.40.830.10">
    <property type="entry name" value="LigB-like"/>
    <property type="match status" value="1"/>
</dbReference>
<evidence type="ECO:0000256" key="1">
    <source>
        <dbReference type="ARBA" id="ARBA00006315"/>
    </source>
</evidence>
<dbReference type="PANTHER" id="PTHR11060:SF0">
    <property type="entry name" value="PROTEIN MEMO1"/>
    <property type="match status" value="1"/>
</dbReference>
<proteinExistence type="inferred from homology"/>